<evidence type="ECO:0000313" key="2">
    <source>
        <dbReference type="Proteomes" id="UP000234891"/>
    </source>
</evidence>
<name>A0A2N5P2G8_MEDGN</name>
<comment type="caution">
    <text evidence="1">The sequence shown here is derived from an EMBL/GenBank/DDBJ whole genome shotgun (WGS) entry which is preliminary data.</text>
</comment>
<evidence type="ECO:0000313" key="1">
    <source>
        <dbReference type="EMBL" id="PLT69339.1"/>
    </source>
</evidence>
<dbReference type="EMBL" id="NIHS01000044">
    <property type="protein sequence ID" value="PLT69339.1"/>
    <property type="molecule type" value="Genomic_DNA"/>
</dbReference>
<organism evidence="1 2">
    <name type="scientific">Mediterraneibacter gnavus</name>
    <name type="common">Ruminococcus gnavus</name>
    <dbReference type="NCBI Taxonomy" id="33038"/>
    <lineage>
        <taxon>Bacteria</taxon>
        <taxon>Bacillati</taxon>
        <taxon>Bacillota</taxon>
        <taxon>Clostridia</taxon>
        <taxon>Lachnospirales</taxon>
        <taxon>Lachnospiraceae</taxon>
        <taxon>Mediterraneibacter</taxon>
    </lineage>
</organism>
<dbReference type="Proteomes" id="UP000234891">
    <property type="component" value="Unassembled WGS sequence"/>
</dbReference>
<accession>A0A2N5P2G8</accession>
<proteinExistence type="predicted"/>
<gene>
    <name evidence="1" type="ORF">CDL26_15370</name>
</gene>
<dbReference type="AlphaFoldDB" id="A0A2N5P2G8"/>
<sequence length="67" mass="7280">MQASFHKISVDGESCENGACEGTQAVLANLVQSVRRKIASFSCIGSLSKNHKGIIAHRLKYERLSGF</sequence>
<reference evidence="1 2" key="1">
    <citation type="journal article" date="2017" name="Genome Med.">
        <title>A novel Ruminococcus gnavus clade enriched in inflammatory bowel disease patients.</title>
        <authorList>
            <person name="Hall A.B."/>
            <person name="Yassour M."/>
            <person name="Sauk J."/>
            <person name="Garner A."/>
            <person name="Jiang X."/>
            <person name="Arthur T."/>
            <person name="Lagoudas G.K."/>
            <person name="Vatanen T."/>
            <person name="Fornelos N."/>
            <person name="Wilson R."/>
            <person name="Bertha M."/>
            <person name="Cohen M."/>
            <person name="Garber J."/>
            <person name="Khalili H."/>
            <person name="Gevers D."/>
            <person name="Ananthakrishnan A.N."/>
            <person name="Kugathasan S."/>
            <person name="Lander E.S."/>
            <person name="Blainey P."/>
            <person name="Vlamakis H."/>
            <person name="Xavier R.J."/>
            <person name="Huttenhower C."/>
        </authorList>
    </citation>
    <scope>NUCLEOTIDE SEQUENCE [LARGE SCALE GENOMIC DNA]</scope>
    <source>
        <strain evidence="1 2">RJX1124</strain>
    </source>
</reference>
<protein>
    <submittedName>
        <fullName evidence="1">Uncharacterized protein</fullName>
    </submittedName>
</protein>